<dbReference type="AlphaFoldDB" id="A0A841FPF0"/>
<name>A0A841FPF0_9ACTN</name>
<evidence type="ECO:0000313" key="3">
    <source>
        <dbReference type="Proteomes" id="UP000548476"/>
    </source>
</evidence>
<keyword evidence="3" id="KW-1185">Reference proteome</keyword>
<reference evidence="2 3" key="1">
    <citation type="submission" date="2020-08" db="EMBL/GenBank/DDBJ databases">
        <title>Genomic Encyclopedia of Type Strains, Phase IV (KMG-IV): sequencing the most valuable type-strain genomes for metagenomic binning, comparative biology and taxonomic classification.</title>
        <authorList>
            <person name="Goeker M."/>
        </authorList>
    </citation>
    <scope>NUCLEOTIDE SEQUENCE [LARGE SCALE GENOMIC DNA]</scope>
    <source>
        <strain evidence="2 3">YIM 65646</strain>
    </source>
</reference>
<dbReference type="Pfam" id="PF01636">
    <property type="entry name" value="APH"/>
    <property type="match status" value="1"/>
</dbReference>
<dbReference type="InterPro" id="IPR011009">
    <property type="entry name" value="Kinase-like_dom_sf"/>
</dbReference>
<gene>
    <name evidence="2" type="ORF">HNR73_005582</name>
</gene>
<keyword evidence="2" id="KW-0808">Transferase</keyword>
<dbReference type="RefSeq" id="WP_184790516.1">
    <property type="nucleotide sequence ID" value="NZ_BONT01000054.1"/>
</dbReference>
<evidence type="ECO:0000313" key="2">
    <source>
        <dbReference type="EMBL" id="MBB6037704.1"/>
    </source>
</evidence>
<dbReference type="Gene3D" id="3.90.1200.10">
    <property type="match status" value="1"/>
</dbReference>
<dbReference type="InterPro" id="IPR002575">
    <property type="entry name" value="Aminoglycoside_PTrfase"/>
</dbReference>
<dbReference type="Proteomes" id="UP000548476">
    <property type="component" value="Unassembled WGS sequence"/>
</dbReference>
<keyword evidence="2" id="KW-0418">Kinase</keyword>
<dbReference type="EMBL" id="JACHGT010000013">
    <property type="protein sequence ID" value="MBB6037704.1"/>
    <property type="molecule type" value="Genomic_DNA"/>
</dbReference>
<organism evidence="2 3">
    <name type="scientific">Phytomonospora endophytica</name>
    <dbReference type="NCBI Taxonomy" id="714109"/>
    <lineage>
        <taxon>Bacteria</taxon>
        <taxon>Bacillati</taxon>
        <taxon>Actinomycetota</taxon>
        <taxon>Actinomycetes</taxon>
        <taxon>Micromonosporales</taxon>
        <taxon>Micromonosporaceae</taxon>
        <taxon>Phytomonospora</taxon>
    </lineage>
</organism>
<protein>
    <submittedName>
        <fullName evidence="2">Aminoglycoside phosphotransferase (APT) family kinase protein</fullName>
    </submittedName>
</protein>
<dbReference type="GO" id="GO:0016301">
    <property type="term" value="F:kinase activity"/>
    <property type="evidence" value="ECO:0007669"/>
    <property type="project" value="UniProtKB-KW"/>
</dbReference>
<accession>A0A841FPF0</accession>
<evidence type="ECO:0000259" key="1">
    <source>
        <dbReference type="Pfam" id="PF01636"/>
    </source>
</evidence>
<sequence length="352" mass="38098">MDRLSGYGSFPWLLAGSVMRFPGLPEGDAGVGVGISGRVSLTRPLTSNGLVYLGHMSTSTHAPFSEQRARALALEAAAQVGGYEMVMELIRMGEHAMFRLPGGVVARVARGPGWAETAAREIRVARLLERHGVPCGRPAAPGEPVTIDGHPVTFWEELDTSRRATFAEIGEVLRDLHAVPVADLDLPVLDAFHRVGDRIAGAPISEGDRADLQGVLEELEGAWAALTAVSPMRLIHGDPHSGNVAHSAGHAVLIDLETVCLGPAEWDLALPGTYFASLGWLGKADYEGFVRAYGGRDVTVSPHFQVLRRIRELRMTSWLIQHAGESEELAAQARHRVACLVDDRVPRVWSRR</sequence>
<comment type="caution">
    <text evidence="2">The sequence shown here is derived from an EMBL/GenBank/DDBJ whole genome shotgun (WGS) entry which is preliminary data.</text>
</comment>
<proteinExistence type="predicted"/>
<dbReference type="SUPFAM" id="SSF56112">
    <property type="entry name" value="Protein kinase-like (PK-like)"/>
    <property type="match status" value="1"/>
</dbReference>
<feature type="domain" description="Aminoglycoside phosphotransferase" evidence="1">
    <location>
        <begin position="104"/>
        <end position="296"/>
    </location>
</feature>